<dbReference type="InterPro" id="IPR017524">
    <property type="entry name" value="SASP_thioredoxin-like"/>
</dbReference>
<dbReference type="Proteomes" id="UP000184114">
    <property type="component" value="Unassembled WGS sequence"/>
</dbReference>
<dbReference type="GeneID" id="90996597"/>
<gene>
    <name evidence="2" type="ORF">SAMN02745784_03180</name>
</gene>
<feature type="coiled-coil region" evidence="1">
    <location>
        <begin position="21"/>
        <end position="68"/>
    </location>
</feature>
<proteinExistence type="inferred from homology"/>
<evidence type="ECO:0000313" key="2">
    <source>
        <dbReference type="EMBL" id="SHF21231.1"/>
    </source>
</evidence>
<accession>A0A1M4ZTD3</accession>
<dbReference type="STRING" id="1123404.SAMN02745784_03180"/>
<dbReference type="Pfam" id="PF19824">
    <property type="entry name" value="Tlp"/>
    <property type="match status" value="1"/>
</dbReference>
<dbReference type="NCBIfam" id="TIGR03090">
    <property type="entry name" value="SASP_tlp"/>
    <property type="match status" value="1"/>
</dbReference>
<keyword evidence="1" id="KW-0175">Coiled coil</keyword>
<name>A0A1M4ZTD3_9FIRM</name>
<dbReference type="RefSeq" id="WP_072978089.1">
    <property type="nucleotide sequence ID" value="NZ_FQTY01000031.1"/>
</dbReference>
<dbReference type="EMBL" id="FQTY01000031">
    <property type="protein sequence ID" value="SHF21231.1"/>
    <property type="molecule type" value="Genomic_DNA"/>
</dbReference>
<organism evidence="2 3">
    <name type="scientific">Tissierella praeacuta DSM 18095</name>
    <dbReference type="NCBI Taxonomy" id="1123404"/>
    <lineage>
        <taxon>Bacteria</taxon>
        <taxon>Bacillati</taxon>
        <taxon>Bacillota</taxon>
        <taxon>Tissierellia</taxon>
        <taxon>Tissierellales</taxon>
        <taxon>Tissierellaceae</taxon>
        <taxon>Tissierella</taxon>
    </lineage>
</organism>
<evidence type="ECO:0000313" key="3">
    <source>
        <dbReference type="Proteomes" id="UP000184114"/>
    </source>
</evidence>
<reference evidence="3" key="1">
    <citation type="submission" date="2016-11" db="EMBL/GenBank/DDBJ databases">
        <authorList>
            <person name="Varghese N."/>
            <person name="Submissions S."/>
        </authorList>
    </citation>
    <scope>NUCLEOTIDE SEQUENCE [LARGE SCALE GENOMIC DNA]</scope>
    <source>
        <strain evidence="3">DSM 18095</strain>
    </source>
</reference>
<sequence length="77" mass="9259">MNNKPKPDDRRNNVEKIQFNIDNTIKNYNLAEEMIAETDDEKMKKALMEKNKRREESLKGMKEEIRDEAIARENNYK</sequence>
<keyword evidence="3" id="KW-1185">Reference proteome</keyword>
<protein>
    <submittedName>
        <fullName evidence="2">Small acid-soluble spore protein (Thioredoxin-like protein)</fullName>
    </submittedName>
</protein>
<dbReference type="HAMAP" id="MF_01506">
    <property type="entry name" value="Tlp"/>
    <property type="match status" value="1"/>
</dbReference>
<evidence type="ECO:0000256" key="1">
    <source>
        <dbReference type="SAM" id="Coils"/>
    </source>
</evidence>
<dbReference type="AlphaFoldDB" id="A0A1M4ZTD3"/>